<keyword evidence="1" id="KW-0812">Transmembrane</keyword>
<gene>
    <name evidence="2" type="ORF">C8P64_3277</name>
</gene>
<dbReference type="OrthoDB" id="573857at2"/>
<dbReference type="RefSeq" id="WP_108173143.1">
    <property type="nucleotide sequence ID" value="NZ_QBKQ01000005.1"/>
</dbReference>
<keyword evidence="1" id="KW-0472">Membrane</keyword>
<dbReference type="Proteomes" id="UP000244174">
    <property type="component" value="Unassembled WGS sequence"/>
</dbReference>
<name>A0A2T6ACE2_9FLAO</name>
<feature type="transmembrane region" description="Helical" evidence="1">
    <location>
        <begin position="93"/>
        <end position="111"/>
    </location>
</feature>
<reference evidence="2 3" key="1">
    <citation type="submission" date="2018-04" db="EMBL/GenBank/DDBJ databases">
        <title>Genomic Encyclopedia of Archaeal and Bacterial Type Strains, Phase II (KMG-II): from individual species to whole genera.</title>
        <authorList>
            <person name="Goeker M."/>
        </authorList>
    </citation>
    <scope>NUCLEOTIDE SEQUENCE [LARGE SCALE GENOMIC DNA]</scope>
    <source>
        <strain evidence="2 3">DSM 23082</strain>
    </source>
</reference>
<feature type="transmembrane region" description="Helical" evidence="1">
    <location>
        <begin position="42"/>
        <end position="62"/>
    </location>
</feature>
<evidence type="ECO:0000313" key="3">
    <source>
        <dbReference type="Proteomes" id="UP000244174"/>
    </source>
</evidence>
<evidence type="ECO:0000256" key="1">
    <source>
        <dbReference type="SAM" id="Phobius"/>
    </source>
</evidence>
<protein>
    <recommendedName>
        <fullName evidence="4">DUF2784 family protein</fullName>
    </recommendedName>
</protein>
<sequence length="114" mass="13251">MNKANKLLAIKLIHTIIWMIFVLVIFYVLYSGVFNQITTLTWIGIGMVIGEGMLLMIFNKFCPLTLIARKYSDSQKDNFDIFLPNWLAKYNKLIFTSIFLVGVILVLFRLIQNQ</sequence>
<dbReference type="EMBL" id="QBKQ01000005">
    <property type="protein sequence ID" value="PTX41477.1"/>
    <property type="molecule type" value="Genomic_DNA"/>
</dbReference>
<evidence type="ECO:0000313" key="2">
    <source>
        <dbReference type="EMBL" id="PTX41477.1"/>
    </source>
</evidence>
<keyword evidence="3" id="KW-1185">Reference proteome</keyword>
<proteinExistence type="predicted"/>
<feature type="transmembrane region" description="Helical" evidence="1">
    <location>
        <begin position="12"/>
        <end position="30"/>
    </location>
</feature>
<comment type="caution">
    <text evidence="2">The sequence shown here is derived from an EMBL/GenBank/DDBJ whole genome shotgun (WGS) entry which is preliminary data.</text>
</comment>
<keyword evidence="1" id="KW-1133">Transmembrane helix</keyword>
<evidence type="ECO:0008006" key="4">
    <source>
        <dbReference type="Google" id="ProtNLM"/>
    </source>
</evidence>
<organism evidence="2 3">
    <name type="scientific">Christiangramia gaetbulicola</name>
    <dbReference type="NCBI Taxonomy" id="703340"/>
    <lineage>
        <taxon>Bacteria</taxon>
        <taxon>Pseudomonadati</taxon>
        <taxon>Bacteroidota</taxon>
        <taxon>Flavobacteriia</taxon>
        <taxon>Flavobacteriales</taxon>
        <taxon>Flavobacteriaceae</taxon>
        <taxon>Christiangramia</taxon>
    </lineage>
</organism>
<accession>A0A2T6ACE2</accession>
<dbReference type="AlphaFoldDB" id="A0A2T6ACE2"/>